<dbReference type="EMBL" id="CP062310">
    <property type="protein sequence ID" value="QOJ78703.1"/>
    <property type="molecule type" value="Genomic_DNA"/>
</dbReference>
<reference evidence="2 3" key="1">
    <citation type="submission" date="2020-10" db="EMBL/GenBank/DDBJ databases">
        <title>Thermofilum lucidum 3507LT sp. nov. a novel member of Thermofilaceae family isolated from Chile hot spring, and proposal of description order Thermofilales.</title>
        <authorList>
            <person name="Zayulina K.S."/>
            <person name="Elcheninov A.G."/>
            <person name="Toshchakov S.V."/>
            <person name="Kublanov I.V."/>
        </authorList>
    </citation>
    <scope>NUCLEOTIDE SEQUENCE [LARGE SCALE GENOMIC DNA]</scope>
    <source>
        <strain evidence="2 3">3507LT</strain>
    </source>
</reference>
<dbReference type="Pfam" id="PF13338">
    <property type="entry name" value="AbiEi_4"/>
    <property type="match status" value="1"/>
</dbReference>
<dbReference type="Proteomes" id="UP000594121">
    <property type="component" value="Chromosome"/>
</dbReference>
<keyword evidence="3" id="KW-1185">Reference proteome</keyword>
<evidence type="ECO:0000259" key="1">
    <source>
        <dbReference type="Pfam" id="PF13338"/>
    </source>
</evidence>
<sequence>MKYVGKIRKYFNRPDKPVFSYYEVLALNIPSGYAKLLLHNMVRRGEIIRLRKGWYSFHRDPLAFIYTLPPHTAYYGLGFAAYMHGAWVQVPNPEILTYAAPRKIRTGIHVVLETPVIVHGIARKLFGSYTLVRHNHWLLPISTPEKTLADMLYFDYPFLDEVLDELIARINVGELRKIIAEYPYPERVKRRLKTVIKQIS</sequence>
<dbReference type="AlphaFoldDB" id="A0A7L9FI52"/>
<proteinExistence type="predicted"/>
<evidence type="ECO:0000313" key="2">
    <source>
        <dbReference type="EMBL" id="QOJ78703.1"/>
    </source>
</evidence>
<dbReference type="InterPro" id="IPR025159">
    <property type="entry name" value="AbiEi_N"/>
</dbReference>
<name>A0A7L9FI52_9CREN</name>
<gene>
    <name evidence="2" type="ORF">IG193_08105</name>
</gene>
<dbReference type="GeneID" id="59149851"/>
<accession>A0A7L9FI52</accession>
<organism evidence="2 3">
    <name type="scientific">Infirmifilum lucidum</name>
    <dbReference type="NCBI Taxonomy" id="2776706"/>
    <lineage>
        <taxon>Archaea</taxon>
        <taxon>Thermoproteota</taxon>
        <taxon>Thermoprotei</taxon>
        <taxon>Thermofilales</taxon>
        <taxon>Thermofilaceae</taxon>
        <taxon>Infirmifilum</taxon>
    </lineage>
</organism>
<protein>
    <submittedName>
        <fullName evidence="2">Type IV toxin-antitoxin system AbiEi family antitoxin domain-containing protein</fullName>
    </submittedName>
</protein>
<feature type="domain" description="AbiEi antitoxin N-terminal" evidence="1">
    <location>
        <begin position="16"/>
        <end position="57"/>
    </location>
</feature>
<evidence type="ECO:0000313" key="3">
    <source>
        <dbReference type="Proteomes" id="UP000594121"/>
    </source>
</evidence>
<dbReference type="InParanoid" id="A0A7L9FI52"/>
<dbReference type="KEGG" id="thel:IG193_08105"/>
<dbReference type="RefSeq" id="WP_192818675.1">
    <property type="nucleotide sequence ID" value="NZ_CP062310.1"/>
</dbReference>